<dbReference type="OrthoDB" id="9870375at2"/>
<dbReference type="AlphaFoldDB" id="A0A1I2S5G0"/>
<keyword evidence="1" id="KW-1133">Transmembrane helix</keyword>
<accession>A0A1I2S5G0</accession>
<name>A0A1I2S5G0_9BACT</name>
<gene>
    <name evidence="2" type="ORF">SAMN05421739_102652</name>
</gene>
<reference evidence="3" key="1">
    <citation type="submission" date="2016-10" db="EMBL/GenBank/DDBJ databases">
        <authorList>
            <person name="Varghese N."/>
            <person name="Submissions S."/>
        </authorList>
    </citation>
    <scope>NUCLEOTIDE SEQUENCE [LARGE SCALE GENOMIC DNA]</scope>
    <source>
        <strain evidence="3">LP51</strain>
    </source>
</reference>
<organism evidence="2 3">
    <name type="scientific">Pontibacter chinhatensis</name>
    <dbReference type="NCBI Taxonomy" id="1436961"/>
    <lineage>
        <taxon>Bacteria</taxon>
        <taxon>Pseudomonadati</taxon>
        <taxon>Bacteroidota</taxon>
        <taxon>Cytophagia</taxon>
        <taxon>Cytophagales</taxon>
        <taxon>Hymenobacteraceae</taxon>
        <taxon>Pontibacter</taxon>
    </lineage>
</organism>
<keyword evidence="1" id="KW-0472">Membrane</keyword>
<keyword evidence="3" id="KW-1185">Reference proteome</keyword>
<protein>
    <submittedName>
        <fullName evidence="2">Uncharacterized protein</fullName>
    </submittedName>
</protein>
<proteinExistence type="predicted"/>
<evidence type="ECO:0000256" key="1">
    <source>
        <dbReference type="SAM" id="Phobius"/>
    </source>
</evidence>
<dbReference type="EMBL" id="FOOT01000002">
    <property type="protein sequence ID" value="SFG47980.1"/>
    <property type="molecule type" value="Genomic_DNA"/>
</dbReference>
<evidence type="ECO:0000313" key="2">
    <source>
        <dbReference type="EMBL" id="SFG47980.1"/>
    </source>
</evidence>
<feature type="transmembrane region" description="Helical" evidence="1">
    <location>
        <begin position="35"/>
        <end position="57"/>
    </location>
</feature>
<keyword evidence="1" id="KW-0812">Transmembrane</keyword>
<evidence type="ECO:0000313" key="3">
    <source>
        <dbReference type="Proteomes" id="UP000198724"/>
    </source>
</evidence>
<dbReference type="RefSeq" id="WP_139217785.1">
    <property type="nucleotide sequence ID" value="NZ_FOOT01000002.1"/>
</dbReference>
<sequence length="69" mass="7462">MENRMNYTKATVLLVTGILALAASLWLGAESKAYGFLIGYGYAALGGGVLGMMYTYLKRQKPPKRDVAS</sequence>
<feature type="transmembrane region" description="Helical" evidence="1">
    <location>
        <begin position="12"/>
        <end position="29"/>
    </location>
</feature>
<dbReference type="Proteomes" id="UP000198724">
    <property type="component" value="Unassembled WGS sequence"/>
</dbReference>